<feature type="region of interest" description="Disordered" evidence="1">
    <location>
        <begin position="1"/>
        <end position="22"/>
    </location>
</feature>
<sequence length="70" mass="8109">MDGVEGSQPPSTTQEQRSIRQRVKRAMRDPLTRHLALEVVRLKKEISKRDERIGEQDACVAKQNELLLRI</sequence>
<organism evidence="2 3">
    <name type="scientific">Apiospora marii</name>
    <dbReference type="NCBI Taxonomy" id="335849"/>
    <lineage>
        <taxon>Eukaryota</taxon>
        <taxon>Fungi</taxon>
        <taxon>Dikarya</taxon>
        <taxon>Ascomycota</taxon>
        <taxon>Pezizomycotina</taxon>
        <taxon>Sordariomycetes</taxon>
        <taxon>Xylariomycetidae</taxon>
        <taxon>Amphisphaeriales</taxon>
        <taxon>Apiosporaceae</taxon>
        <taxon>Apiospora</taxon>
    </lineage>
</organism>
<dbReference type="Proteomes" id="UP001396898">
    <property type="component" value="Unassembled WGS sequence"/>
</dbReference>
<name>A0ABR1RG62_9PEZI</name>
<keyword evidence="3" id="KW-1185">Reference proteome</keyword>
<comment type="caution">
    <text evidence="2">The sequence shown here is derived from an EMBL/GenBank/DDBJ whole genome shotgun (WGS) entry which is preliminary data.</text>
</comment>
<proteinExistence type="predicted"/>
<evidence type="ECO:0000313" key="2">
    <source>
        <dbReference type="EMBL" id="KAK8012270.1"/>
    </source>
</evidence>
<accession>A0ABR1RG62</accession>
<protein>
    <submittedName>
        <fullName evidence="2">Uncharacterized protein</fullName>
    </submittedName>
</protein>
<dbReference type="EMBL" id="JAQQWI010000015">
    <property type="protein sequence ID" value="KAK8012270.1"/>
    <property type="molecule type" value="Genomic_DNA"/>
</dbReference>
<gene>
    <name evidence="2" type="ORF">PG991_009645</name>
</gene>
<reference evidence="2 3" key="1">
    <citation type="submission" date="2023-01" db="EMBL/GenBank/DDBJ databases">
        <title>Analysis of 21 Apiospora genomes using comparative genomics revels a genus with tremendous synthesis potential of carbohydrate active enzymes and secondary metabolites.</title>
        <authorList>
            <person name="Sorensen T."/>
        </authorList>
    </citation>
    <scope>NUCLEOTIDE SEQUENCE [LARGE SCALE GENOMIC DNA]</scope>
    <source>
        <strain evidence="2 3">CBS 20057</strain>
    </source>
</reference>
<evidence type="ECO:0000256" key="1">
    <source>
        <dbReference type="SAM" id="MobiDB-lite"/>
    </source>
</evidence>
<evidence type="ECO:0000313" key="3">
    <source>
        <dbReference type="Proteomes" id="UP001396898"/>
    </source>
</evidence>